<dbReference type="GO" id="GO:0000139">
    <property type="term" value="C:Golgi membrane"/>
    <property type="evidence" value="ECO:0007669"/>
    <property type="project" value="UniProtKB-SubCell"/>
</dbReference>
<dbReference type="InterPro" id="IPR006977">
    <property type="entry name" value="Yip1_dom"/>
</dbReference>
<protein>
    <recommendedName>
        <fullName evidence="6">Protein YIPF</fullName>
    </recommendedName>
</protein>
<dbReference type="GO" id="GO:0031267">
    <property type="term" value="F:small GTPase binding"/>
    <property type="evidence" value="ECO:0007669"/>
    <property type="project" value="InterPro"/>
</dbReference>
<dbReference type="InterPro" id="IPR039765">
    <property type="entry name" value="Yip5/YIPF1/YIPF2"/>
</dbReference>
<organism evidence="8 9">
    <name type="scientific">Rhodosorus marinus</name>
    <dbReference type="NCBI Taxonomy" id="101924"/>
    <lineage>
        <taxon>Eukaryota</taxon>
        <taxon>Rhodophyta</taxon>
        <taxon>Stylonematophyceae</taxon>
        <taxon>Stylonematales</taxon>
        <taxon>Stylonemataceae</taxon>
        <taxon>Rhodosorus</taxon>
    </lineage>
</organism>
<sequence length="173" mass="19306">MEDPVPEGQAVEAPVKRFGKYFDLSTTDFVKRIIRSFIPVRPLLGYEEEDDNHKPDLYAPVWIPTTLILSLSVGRSLYLFFESMVQGSEFQSPGLDFRTLWLSAVIIYSYCLVIPVSLFVFKLCASVDVPFFATLCVYGYSMAPVVVAAFVCITPIRIVQISAMGEQTGSIPS</sequence>
<comment type="similarity">
    <text evidence="2 6">Belongs to the YIP1 family.</text>
</comment>
<dbReference type="AlphaFoldDB" id="A0AAV8UK91"/>
<dbReference type="GO" id="GO:0016192">
    <property type="term" value="P:vesicle-mediated transport"/>
    <property type="evidence" value="ECO:0007669"/>
    <property type="project" value="InterPro"/>
</dbReference>
<dbReference type="Pfam" id="PF04893">
    <property type="entry name" value="Yip1"/>
    <property type="match status" value="1"/>
</dbReference>
<evidence type="ECO:0000256" key="4">
    <source>
        <dbReference type="ARBA" id="ARBA00022989"/>
    </source>
</evidence>
<accession>A0AAV8UK91</accession>
<evidence type="ECO:0000256" key="6">
    <source>
        <dbReference type="RuleBase" id="RU361264"/>
    </source>
</evidence>
<gene>
    <name evidence="8" type="ORF">NDN08_003805</name>
</gene>
<dbReference type="PANTHER" id="PTHR12822:SF2">
    <property type="entry name" value="PROTEIN YIPF"/>
    <property type="match status" value="1"/>
</dbReference>
<evidence type="ECO:0000313" key="9">
    <source>
        <dbReference type="Proteomes" id="UP001157974"/>
    </source>
</evidence>
<name>A0AAV8UK91_9RHOD</name>
<keyword evidence="9" id="KW-1185">Reference proteome</keyword>
<keyword evidence="4 6" id="KW-1133">Transmembrane helix</keyword>
<evidence type="ECO:0000256" key="2">
    <source>
        <dbReference type="ARBA" id="ARBA00010596"/>
    </source>
</evidence>
<dbReference type="PANTHER" id="PTHR12822">
    <property type="entry name" value="PROTEIN YIPF"/>
    <property type="match status" value="1"/>
</dbReference>
<proteinExistence type="inferred from homology"/>
<evidence type="ECO:0000259" key="7">
    <source>
        <dbReference type="Pfam" id="PF04893"/>
    </source>
</evidence>
<feature type="transmembrane region" description="Helical" evidence="6">
    <location>
        <begin position="61"/>
        <end position="81"/>
    </location>
</feature>
<evidence type="ECO:0000256" key="3">
    <source>
        <dbReference type="ARBA" id="ARBA00022692"/>
    </source>
</evidence>
<feature type="domain" description="Yip1" evidence="7">
    <location>
        <begin position="47"/>
        <end position="156"/>
    </location>
</feature>
<comment type="subcellular location">
    <subcellularLocation>
        <location evidence="6">Golgi apparatus membrane</location>
        <topology evidence="6">Multi-pass membrane protein</topology>
    </subcellularLocation>
    <subcellularLocation>
        <location evidence="1">Membrane</location>
        <topology evidence="1">Multi-pass membrane protein</topology>
    </subcellularLocation>
</comment>
<evidence type="ECO:0000313" key="8">
    <source>
        <dbReference type="EMBL" id="KAJ8901597.1"/>
    </source>
</evidence>
<evidence type="ECO:0000256" key="5">
    <source>
        <dbReference type="ARBA" id="ARBA00023136"/>
    </source>
</evidence>
<keyword evidence="5 6" id="KW-0472">Membrane</keyword>
<dbReference type="Proteomes" id="UP001157974">
    <property type="component" value="Unassembled WGS sequence"/>
</dbReference>
<keyword evidence="3 6" id="KW-0812">Transmembrane</keyword>
<dbReference type="EMBL" id="JAMWBK010000010">
    <property type="protein sequence ID" value="KAJ8901597.1"/>
    <property type="molecule type" value="Genomic_DNA"/>
</dbReference>
<feature type="transmembrane region" description="Helical" evidence="6">
    <location>
        <begin position="101"/>
        <end position="123"/>
    </location>
</feature>
<evidence type="ECO:0000256" key="1">
    <source>
        <dbReference type="ARBA" id="ARBA00004141"/>
    </source>
</evidence>
<comment type="caution">
    <text evidence="8">The sequence shown here is derived from an EMBL/GenBank/DDBJ whole genome shotgun (WGS) entry which is preliminary data.</text>
</comment>
<feature type="transmembrane region" description="Helical" evidence="6">
    <location>
        <begin position="129"/>
        <end position="153"/>
    </location>
</feature>
<comment type="caution">
    <text evidence="6">Lacks conserved residue(s) required for the propagation of feature annotation.</text>
</comment>
<reference evidence="8 9" key="1">
    <citation type="journal article" date="2023" name="Nat. Commun.">
        <title>Origin of minicircular mitochondrial genomes in red algae.</title>
        <authorList>
            <person name="Lee Y."/>
            <person name="Cho C.H."/>
            <person name="Lee Y.M."/>
            <person name="Park S.I."/>
            <person name="Yang J.H."/>
            <person name="West J.A."/>
            <person name="Bhattacharya D."/>
            <person name="Yoon H.S."/>
        </authorList>
    </citation>
    <scope>NUCLEOTIDE SEQUENCE [LARGE SCALE GENOMIC DNA]</scope>
    <source>
        <strain evidence="8 9">CCMP1338</strain>
        <tissue evidence="8">Whole cell</tissue>
    </source>
</reference>